<name>A0ABQ1VLH3_9RHOB</name>
<reference evidence="3" key="1">
    <citation type="journal article" date="2019" name="Int. J. Syst. Evol. Microbiol.">
        <title>The Global Catalogue of Microorganisms (GCM) 10K type strain sequencing project: providing services to taxonomists for standard genome sequencing and annotation.</title>
        <authorList>
            <consortium name="The Broad Institute Genomics Platform"/>
            <consortium name="The Broad Institute Genome Sequencing Center for Infectious Disease"/>
            <person name="Wu L."/>
            <person name="Ma J."/>
        </authorList>
    </citation>
    <scope>NUCLEOTIDE SEQUENCE [LARGE SCALE GENOMIC DNA]</scope>
    <source>
        <strain evidence="3">CGMCC 1.15419</strain>
    </source>
</reference>
<evidence type="ECO:0000313" key="3">
    <source>
        <dbReference type="Proteomes" id="UP000640509"/>
    </source>
</evidence>
<gene>
    <name evidence="2" type="ORF">GCM10011402_32780</name>
</gene>
<evidence type="ECO:0000313" key="2">
    <source>
        <dbReference type="EMBL" id="GGF77615.1"/>
    </source>
</evidence>
<protein>
    <submittedName>
        <fullName evidence="2">Uncharacterized protein</fullName>
    </submittedName>
</protein>
<dbReference type="EMBL" id="BMIV01000017">
    <property type="protein sequence ID" value="GGF77615.1"/>
    <property type="molecule type" value="Genomic_DNA"/>
</dbReference>
<feature type="region of interest" description="Disordered" evidence="1">
    <location>
        <begin position="41"/>
        <end position="67"/>
    </location>
</feature>
<comment type="caution">
    <text evidence="2">The sequence shown here is derived from an EMBL/GenBank/DDBJ whole genome shotgun (WGS) entry which is preliminary data.</text>
</comment>
<sequence>MEIEEIMTKMNLEDPINELLNQIDAAIPREKELAVQQLRQAISGGDRPPPQLETLLEETDPFDNVPV</sequence>
<accession>A0ABQ1VLH3</accession>
<keyword evidence="3" id="KW-1185">Reference proteome</keyword>
<dbReference type="Proteomes" id="UP000640509">
    <property type="component" value="Unassembled WGS sequence"/>
</dbReference>
<organism evidence="2 3">
    <name type="scientific">Paracoccus acridae</name>
    <dbReference type="NCBI Taxonomy" id="1795310"/>
    <lineage>
        <taxon>Bacteria</taxon>
        <taxon>Pseudomonadati</taxon>
        <taxon>Pseudomonadota</taxon>
        <taxon>Alphaproteobacteria</taxon>
        <taxon>Rhodobacterales</taxon>
        <taxon>Paracoccaceae</taxon>
        <taxon>Paracoccus</taxon>
    </lineage>
</organism>
<evidence type="ECO:0000256" key="1">
    <source>
        <dbReference type="SAM" id="MobiDB-lite"/>
    </source>
</evidence>
<proteinExistence type="predicted"/>